<evidence type="ECO:0000256" key="2">
    <source>
        <dbReference type="ARBA" id="ARBA00022583"/>
    </source>
</evidence>
<dbReference type="SUPFAM" id="SSF57424">
    <property type="entry name" value="LDL receptor-like module"/>
    <property type="match status" value="8"/>
</dbReference>
<dbReference type="InterPro" id="IPR000033">
    <property type="entry name" value="LDLR_classB_rpt"/>
</dbReference>
<evidence type="ECO:0000256" key="13">
    <source>
        <dbReference type="SAM" id="MobiDB-lite"/>
    </source>
</evidence>
<dbReference type="PROSITE" id="PS01209">
    <property type="entry name" value="LDLRA_1"/>
    <property type="match status" value="3"/>
</dbReference>
<dbReference type="Pfam" id="PF07645">
    <property type="entry name" value="EGF_CA"/>
    <property type="match status" value="1"/>
</dbReference>
<feature type="repeat" description="LDL-receptor class B" evidence="12">
    <location>
        <begin position="575"/>
        <end position="617"/>
    </location>
</feature>
<dbReference type="SMART" id="SM00135">
    <property type="entry name" value="LY"/>
    <property type="match status" value="5"/>
</dbReference>
<dbReference type="SMART" id="SM00179">
    <property type="entry name" value="EGF_CA"/>
    <property type="match status" value="2"/>
</dbReference>
<evidence type="ECO:0000256" key="6">
    <source>
        <dbReference type="ARBA" id="ARBA00023136"/>
    </source>
</evidence>
<evidence type="ECO:0000256" key="9">
    <source>
        <dbReference type="ARBA" id="ARBA00023180"/>
    </source>
</evidence>
<keyword evidence="6 14" id="KW-0472">Membrane</keyword>
<feature type="disulfide bond" evidence="11">
    <location>
        <begin position="320"/>
        <end position="332"/>
    </location>
</feature>
<comment type="caution">
    <text evidence="17">The sequence shown here is derived from an EMBL/GenBank/DDBJ whole genome shotgun (WGS) entry which is preliminary data.</text>
</comment>
<dbReference type="Pfam" id="PF14670">
    <property type="entry name" value="FXa_inhibition"/>
    <property type="match status" value="2"/>
</dbReference>
<evidence type="ECO:0000256" key="3">
    <source>
        <dbReference type="ARBA" id="ARBA00022692"/>
    </source>
</evidence>
<sequence>MADGVLLRMRTIVTCAVVLVSLLSSVSCSAVNATTAAAALTAGVTSTPAPQQTTTLATTTSHSVESACSIRQFECSNGRCIPFSWTCEGEDDCGDGSDESAEQCPDNKTCSSTEFRCKNGRCIPDHWQCDSENDCQDNSDEDTEICHVKKCTSEEFTCRSQSGECIPLSWMCDDSPDCTDGSDEKSCNETCRSDEFTCGNGKCIQKRWMCDRDDDCGDGTDEHNCPNTKCSEDTEFACGVNHCITLRWRCDGDPDCPDGLDEQNCTGFPTTKPYHSHCNAREFECMDRMSCIHHAWLCDGDRDCPDGSDEEAPNCVIGTCRPDQFRCNSGHCIPGHLHCSGTPECTDNSDELNCTSPAPKCDPHTEFDCGLATGAASGICIPLSKVCDKKPDCPNWEDEPGEKCGRNECLDNNGGCSQKCVDTPAGFYCDCLPGFQLVDNRTCEDINECNTPGTCSQTCINEKGSFKCQCLDEYQKEPRDHTRCKATEGHASLLFARRHDIRKISLDHHEMTAIVNETKSATALDFVFRTGMIFWSDVSEQKIYKAPIDEGKDKVVVVRNEITTSDGLAVDWIYNHIYWTDTGKNTIELANFDGSMRKTLIKDELEEPRAIALNPVDGWMYWTDWGTEPKIERAGMDGSHRQTIVNYEVKWPNGLTLDLVKKQVYWVDAKLNTISSCDYDGKNRRVILYSPDVLQHPFSITTFEDWVYWSDWDKQALFKANKFNGKDVTPVTATHMVQFPMVVHVYHPYRQPDGPNHCQAVNGHCSHLCLPAPIINANSPKISCACPDGLTLIEDRLMCVEMTNSTDSPATSGSTSGSSTDSLNPSIPKHNGSSSDKAASGQSDELADSGMVAGIVIAVVTIVLIVAALVAFVVYRHYLHRNVTSMNFDNPVYRKTTEDSFSLEKNQYHPNSRIYPSTVGEEAEEPLTNPGTNEFV</sequence>
<dbReference type="FunFam" id="4.10.400.10:FF:000011">
    <property type="entry name" value="Low-density lipoprotein receptor-related protein 1"/>
    <property type="match status" value="1"/>
</dbReference>
<feature type="disulfide bond" evidence="11">
    <location>
        <begin position="117"/>
        <end position="135"/>
    </location>
</feature>
<keyword evidence="9" id="KW-0325">Glycoprotein</keyword>
<evidence type="ECO:0000313" key="18">
    <source>
        <dbReference type="Proteomes" id="UP000494165"/>
    </source>
</evidence>
<dbReference type="InterPro" id="IPR009030">
    <property type="entry name" value="Growth_fac_rcpt_cys_sf"/>
</dbReference>
<dbReference type="InterPro" id="IPR018097">
    <property type="entry name" value="EGF_Ca-bd_CS"/>
</dbReference>
<gene>
    <name evidence="17" type="ORF">CLODIP_2_CD01712</name>
</gene>
<feature type="transmembrane region" description="Helical" evidence="14">
    <location>
        <begin position="851"/>
        <end position="875"/>
    </location>
</feature>
<dbReference type="PROSITE" id="PS01187">
    <property type="entry name" value="EGF_CA"/>
    <property type="match status" value="1"/>
</dbReference>
<dbReference type="InterPro" id="IPR000152">
    <property type="entry name" value="EGF-type_Asp/Asn_hydroxyl_site"/>
</dbReference>
<feature type="disulfide bond" evidence="11">
    <location>
        <begin position="210"/>
        <end position="225"/>
    </location>
</feature>
<feature type="disulfide bond" evidence="11">
    <location>
        <begin position="327"/>
        <end position="345"/>
    </location>
</feature>
<dbReference type="GO" id="GO:0005509">
    <property type="term" value="F:calcium ion binding"/>
    <property type="evidence" value="ECO:0007669"/>
    <property type="project" value="InterPro"/>
</dbReference>
<dbReference type="InterPro" id="IPR001881">
    <property type="entry name" value="EGF-like_Ca-bd_dom"/>
</dbReference>
<feature type="repeat" description="LDL-receptor class B" evidence="12">
    <location>
        <begin position="618"/>
        <end position="661"/>
    </location>
</feature>
<dbReference type="GO" id="GO:0006898">
    <property type="term" value="P:receptor-mediated endocytosis"/>
    <property type="evidence" value="ECO:0007669"/>
    <property type="project" value="TreeGrafter"/>
</dbReference>
<dbReference type="GO" id="GO:0042562">
    <property type="term" value="F:hormone binding"/>
    <property type="evidence" value="ECO:0007669"/>
    <property type="project" value="TreeGrafter"/>
</dbReference>
<evidence type="ECO:0000256" key="4">
    <source>
        <dbReference type="ARBA" id="ARBA00022737"/>
    </source>
</evidence>
<dbReference type="FunFam" id="4.10.400.10:FF:000078">
    <property type="entry name" value="low-density lipoprotein receptor-related protein 2"/>
    <property type="match status" value="1"/>
</dbReference>
<evidence type="ECO:0000259" key="16">
    <source>
        <dbReference type="PROSITE" id="PS01186"/>
    </source>
</evidence>
<evidence type="ECO:0000256" key="12">
    <source>
        <dbReference type="PROSITE-ProRule" id="PRU00461"/>
    </source>
</evidence>
<dbReference type="FunFam" id="4.10.400.10:FF:000113">
    <property type="entry name" value="Low-density lipoprotein receptor-related protein 8"/>
    <property type="match status" value="2"/>
</dbReference>
<dbReference type="Gene3D" id="2.120.10.30">
    <property type="entry name" value="TolB, C-terminal domain"/>
    <property type="match status" value="1"/>
</dbReference>
<organism evidence="17 18">
    <name type="scientific">Cloeon dipterum</name>
    <dbReference type="NCBI Taxonomy" id="197152"/>
    <lineage>
        <taxon>Eukaryota</taxon>
        <taxon>Metazoa</taxon>
        <taxon>Ecdysozoa</taxon>
        <taxon>Arthropoda</taxon>
        <taxon>Hexapoda</taxon>
        <taxon>Insecta</taxon>
        <taxon>Pterygota</taxon>
        <taxon>Palaeoptera</taxon>
        <taxon>Ephemeroptera</taxon>
        <taxon>Pisciforma</taxon>
        <taxon>Baetidae</taxon>
        <taxon>Cloeon</taxon>
    </lineage>
</organism>
<dbReference type="Pfam" id="PF00058">
    <property type="entry name" value="Ldl_recept_b"/>
    <property type="match status" value="4"/>
</dbReference>
<name>A0A8S1BZ22_9INSE</name>
<dbReference type="AlphaFoldDB" id="A0A8S1BZ22"/>
<feature type="signal peptide" evidence="15">
    <location>
        <begin position="1"/>
        <end position="28"/>
    </location>
</feature>
<dbReference type="InterPro" id="IPR023415">
    <property type="entry name" value="LDLR_class-A_CS"/>
</dbReference>
<feature type="disulfide bond" evidence="11">
    <location>
        <begin position="75"/>
        <end position="93"/>
    </location>
</feature>
<reference evidence="17 18" key="1">
    <citation type="submission" date="2020-04" db="EMBL/GenBank/DDBJ databases">
        <authorList>
            <person name="Alioto T."/>
            <person name="Alioto T."/>
            <person name="Gomez Garrido J."/>
        </authorList>
    </citation>
    <scope>NUCLEOTIDE SEQUENCE [LARGE SCALE GENOMIC DNA]</scope>
</reference>
<dbReference type="Gene3D" id="4.10.400.10">
    <property type="entry name" value="Low-density Lipoprotein Receptor"/>
    <property type="match status" value="8"/>
</dbReference>
<dbReference type="Gene3D" id="2.10.25.10">
    <property type="entry name" value="Laminin"/>
    <property type="match status" value="3"/>
</dbReference>
<keyword evidence="5 14" id="KW-1133">Transmembrane helix</keyword>
<dbReference type="Proteomes" id="UP000494165">
    <property type="component" value="Unassembled WGS sequence"/>
</dbReference>
<dbReference type="PROSITE" id="PS00010">
    <property type="entry name" value="ASX_HYDROXYL"/>
    <property type="match status" value="1"/>
</dbReference>
<keyword evidence="4" id="KW-0677">Repeat</keyword>
<dbReference type="PROSITE" id="PS50068">
    <property type="entry name" value="LDLRA_2"/>
    <property type="match status" value="8"/>
</dbReference>
<dbReference type="InterPro" id="IPR002172">
    <property type="entry name" value="LDrepeatLR_classA_rpt"/>
</dbReference>
<feature type="compositionally biased region" description="Low complexity" evidence="13">
    <location>
        <begin position="805"/>
        <end position="822"/>
    </location>
</feature>
<evidence type="ECO:0000256" key="1">
    <source>
        <dbReference type="ARBA" id="ARBA00022536"/>
    </source>
</evidence>
<dbReference type="CDD" id="cd00054">
    <property type="entry name" value="EGF_CA"/>
    <property type="match status" value="2"/>
</dbReference>
<dbReference type="FunFam" id="4.10.400.10:FF:000015">
    <property type="entry name" value="Low-density lipoprotein receptor-related protein 1"/>
    <property type="match status" value="1"/>
</dbReference>
<dbReference type="SMART" id="SM00181">
    <property type="entry name" value="EGF"/>
    <property type="match status" value="6"/>
</dbReference>
<dbReference type="GO" id="GO:0043235">
    <property type="term" value="C:receptor complex"/>
    <property type="evidence" value="ECO:0007669"/>
    <property type="project" value="TreeGrafter"/>
</dbReference>
<evidence type="ECO:0000256" key="5">
    <source>
        <dbReference type="ARBA" id="ARBA00022989"/>
    </source>
</evidence>
<feature type="domain" description="EGF-like" evidence="16">
    <location>
        <begin position="429"/>
        <end position="443"/>
    </location>
</feature>
<keyword evidence="3 14" id="KW-0812">Transmembrane</keyword>
<feature type="repeat" description="LDL-receptor class B" evidence="12">
    <location>
        <begin position="531"/>
        <end position="574"/>
    </location>
</feature>
<dbReference type="PROSITE" id="PS01186">
    <property type="entry name" value="EGF_2"/>
    <property type="match status" value="1"/>
</dbReference>
<dbReference type="FunFam" id="2.120.10.30:FF:000002">
    <property type="entry name" value="low-density lipoprotein receptor isoform X1"/>
    <property type="match status" value="1"/>
</dbReference>
<dbReference type="Pfam" id="PF00057">
    <property type="entry name" value="Ldl_recept_a"/>
    <property type="match status" value="8"/>
</dbReference>
<comment type="caution">
    <text evidence="11">Lacks conserved residue(s) required for the propagation of feature annotation.</text>
</comment>
<proteinExistence type="predicted"/>
<feature type="disulfide bond" evidence="11">
    <location>
        <begin position="68"/>
        <end position="80"/>
    </location>
</feature>
<comment type="subcellular location">
    <subcellularLocation>
        <location evidence="10">Endomembrane system</location>
        <topology evidence="10">Single-pass type I membrane protein</topology>
    </subcellularLocation>
</comment>
<dbReference type="InterPro" id="IPR049883">
    <property type="entry name" value="NOTCH1_EGF-like"/>
</dbReference>
<dbReference type="InterPro" id="IPR000742">
    <property type="entry name" value="EGF"/>
</dbReference>
<evidence type="ECO:0000256" key="14">
    <source>
        <dbReference type="SAM" id="Phobius"/>
    </source>
</evidence>
<dbReference type="PROSITE" id="PS51120">
    <property type="entry name" value="LDLRB"/>
    <property type="match status" value="4"/>
</dbReference>
<keyword evidence="7 11" id="KW-1015">Disulfide bond</keyword>
<evidence type="ECO:0000256" key="7">
    <source>
        <dbReference type="ARBA" id="ARBA00023157"/>
    </source>
</evidence>
<feature type="disulfide bond" evidence="11">
    <location>
        <begin position="250"/>
        <end position="265"/>
    </location>
</feature>
<keyword evidence="8" id="KW-0675">Receptor</keyword>
<dbReference type="PRINTS" id="PR00261">
    <property type="entry name" value="LDLRECEPTOR"/>
</dbReference>
<dbReference type="SUPFAM" id="SSF57184">
    <property type="entry name" value="Growth factor receptor domain"/>
    <property type="match status" value="1"/>
</dbReference>
<dbReference type="SUPFAM" id="SSF63825">
    <property type="entry name" value="YWTD domain"/>
    <property type="match status" value="1"/>
</dbReference>
<evidence type="ECO:0000313" key="17">
    <source>
        <dbReference type="EMBL" id="CAB3362012.1"/>
    </source>
</evidence>
<keyword evidence="2" id="KW-0254">Endocytosis</keyword>
<feature type="disulfide bond" evidence="11">
    <location>
        <begin position="110"/>
        <end position="122"/>
    </location>
</feature>
<dbReference type="EMBL" id="CADEPI010000007">
    <property type="protein sequence ID" value="CAB3362012.1"/>
    <property type="molecule type" value="Genomic_DNA"/>
</dbReference>
<evidence type="ECO:0000256" key="15">
    <source>
        <dbReference type="SAM" id="SignalP"/>
    </source>
</evidence>
<feature type="region of interest" description="Disordered" evidence="13">
    <location>
        <begin position="804"/>
        <end position="842"/>
    </location>
</feature>
<keyword evidence="18" id="KW-1185">Reference proteome</keyword>
<dbReference type="FunFam" id="4.10.400.10:FF:000065">
    <property type="entry name" value="Transmembrane protease serine 7"/>
    <property type="match status" value="1"/>
</dbReference>
<dbReference type="InterPro" id="IPR011042">
    <property type="entry name" value="6-blade_b-propeller_TolB-like"/>
</dbReference>
<dbReference type="FunFam" id="2.10.25.10:FF:000009">
    <property type="entry name" value="Low-density lipoprotein receptor isoform 1"/>
    <property type="match status" value="1"/>
</dbReference>
<feature type="disulfide bond" evidence="11">
    <location>
        <begin position="191"/>
        <end position="203"/>
    </location>
</feature>
<dbReference type="GO" id="GO:0012505">
    <property type="term" value="C:endomembrane system"/>
    <property type="evidence" value="ECO:0007669"/>
    <property type="project" value="UniProtKB-SubCell"/>
</dbReference>
<feature type="disulfide bond" evidence="11">
    <location>
        <begin position="172"/>
        <end position="187"/>
    </location>
</feature>
<dbReference type="SMART" id="SM00192">
    <property type="entry name" value="LDLa"/>
    <property type="match status" value="8"/>
</dbReference>
<dbReference type="InterPro" id="IPR051221">
    <property type="entry name" value="LDLR-related"/>
</dbReference>
<keyword evidence="1" id="KW-0245">EGF-like domain</keyword>
<dbReference type="OrthoDB" id="664115at2759"/>
<protein>
    <recommendedName>
        <fullName evidence="16">EGF-like domain-containing protein</fullName>
    </recommendedName>
</protein>
<evidence type="ECO:0000256" key="8">
    <source>
        <dbReference type="ARBA" id="ARBA00023170"/>
    </source>
</evidence>
<dbReference type="PANTHER" id="PTHR22722:SF14">
    <property type="entry name" value="MEGALIN, ISOFORM A"/>
    <property type="match status" value="1"/>
</dbReference>
<dbReference type="PANTHER" id="PTHR22722">
    <property type="entry name" value="LOW-DENSITY LIPOPROTEIN RECEPTOR-RELATED PROTEIN 2-RELATED"/>
    <property type="match status" value="1"/>
</dbReference>
<feature type="chain" id="PRO_5035830767" description="EGF-like domain-containing protein" evidence="15">
    <location>
        <begin position="29"/>
        <end position="936"/>
    </location>
</feature>
<feature type="disulfide bond" evidence="11">
    <location>
        <begin position="238"/>
        <end position="256"/>
    </location>
</feature>
<accession>A0A8S1BZ22</accession>
<evidence type="ECO:0000256" key="10">
    <source>
        <dbReference type="ARBA" id="ARBA00046288"/>
    </source>
</evidence>
<dbReference type="CDD" id="cd00112">
    <property type="entry name" value="LDLa"/>
    <property type="match status" value="7"/>
</dbReference>
<dbReference type="InterPro" id="IPR036055">
    <property type="entry name" value="LDL_receptor-like_sf"/>
</dbReference>
<feature type="disulfide bond" evidence="11">
    <location>
        <begin position="198"/>
        <end position="216"/>
    </location>
</feature>
<evidence type="ECO:0000256" key="11">
    <source>
        <dbReference type="PROSITE-ProRule" id="PRU00124"/>
    </source>
</evidence>
<keyword evidence="15" id="KW-0732">Signal</keyword>
<feature type="repeat" description="LDL-receptor class B" evidence="12">
    <location>
        <begin position="662"/>
        <end position="706"/>
    </location>
</feature>
<feature type="compositionally biased region" description="Polar residues" evidence="13">
    <location>
        <begin position="831"/>
        <end position="842"/>
    </location>
</feature>
<feature type="disulfide bond" evidence="11">
    <location>
        <begin position="339"/>
        <end position="354"/>
    </location>
</feature>
<dbReference type="GO" id="GO:0016324">
    <property type="term" value="C:apical plasma membrane"/>
    <property type="evidence" value="ECO:0007669"/>
    <property type="project" value="TreeGrafter"/>
</dbReference>